<evidence type="ECO:0000313" key="2">
    <source>
        <dbReference type="Proteomes" id="UP001330749"/>
    </source>
</evidence>
<evidence type="ECO:0000313" key="1">
    <source>
        <dbReference type="EMBL" id="MED3564190.1"/>
    </source>
</evidence>
<dbReference type="Proteomes" id="UP001330749">
    <property type="component" value="Unassembled WGS sequence"/>
</dbReference>
<protein>
    <submittedName>
        <fullName evidence="1">Uncharacterized protein</fullName>
    </submittedName>
</protein>
<reference evidence="1 2" key="1">
    <citation type="submission" date="2023-03" db="EMBL/GenBank/DDBJ databases">
        <title>Bacillus Genome Sequencing.</title>
        <authorList>
            <person name="Dunlap C."/>
        </authorList>
    </citation>
    <scope>NUCLEOTIDE SEQUENCE [LARGE SCALE GENOMIC DNA]</scope>
    <source>
        <strain evidence="1 2">B-14544</strain>
    </source>
</reference>
<comment type="caution">
    <text evidence="1">The sequence shown here is derived from an EMBL/GenBank/DDBJ whole genome shotgun (WGS) entry which is preliminary data.</text>
</comment>
<gene>
    <name evidence="1" type="ORF">P4447_17360</name>
</gene>
<keyword evidence="2" id="KW-1185">Reference proteome</keyword>
<dbReference type="EMBL" id="JARMQG010000282">
    <property type="protein sequence ID" value="MED3564190.1"/>
    <property type="molecule type" value="Genomic_DNA"/>
</dbReference>
<dbReference type="RefSeq" id="WP_327969309.1">
    <property type="nucleotide sequence ID" value="NZ_JARMQG010000282.1"/>
</dbReference>
<proteinExistence type="predicted"/>
<name>A0ABU6NDR8_9BACI</name>
<accession>A0ABU6NDR8</accession>
<sequence>MFTNVNAKDIIRVTRRTSEERTSSLKEKNRMFQHPILKNF</sequence>
<organism evidence="1 2">
    <name type="scientific">Bacillus xiapuensis</name>
    <dbReference type="NCBI Taxonomy" id="2014075"/>
    <lineage>
        <taxon>Bacteria</taxon>
        <taxon>Bacillati</taxon>
        <taxon>Bacillota</taxon>
        <taxon>Bacilli</taxon>
        <taxon>Bacillales</taxon>
        <taxon>Bacillaceae</taxon>
        <taxon>Bacillus</taxon>
    </lineage>
</organism>